<accession>A0A485KQG6</accession>
<evidence type="ECO:0000256" key="1">
    <source>
        <dbReference type="ARBA" id="ARBA00004651"/>
    </source>
</evidence>
<dbReference type="Pfam" id="PF04547">
    <property type="entry name" value="Anoctamin"/>
    <property type="match status" value="1"/>
</dbReference>
<keyword evidence="12" id="KW-1185">Reference proteome</keyword>
<dbReference type="OrthoDB" id="296386at2759"/>
<feature type="transmembrane region" description="Helical" evidence="7">
    <location>
        <begin position="457"/>
        <end position="478"/>
    </location>
</feature>
<feature type="domain" description="Anoctamin transmembrane" evidence="8">
    <location>
        <begin position="250"/>
        <end position="690"/>
    </location>
</feature>
<evidence type="ECO:0000256" key="2">
    <source>
        <dbReference type="ARBA" id="ARBA00022475"/>
    </source>
</evidence>
<dbReference type="InterPro" id="IPR007632">
    <property type="entry name" value="Anoctamin"/>
</dbReference>
<keyword evidence="5 7" id="KW-0472">Membrane</keyword>
<dbReference type="GO" id="GO:0046983">
    <property type="term" value="F:protein dimerization activity"/>
    <property type="evidence" value="ECO:0007669"/>
    <property type="project" value="InterPro"/>
</dbReference>
<keyword evidence="4 7" id="KW-1133">Transmembrane helix</keyword>
<evidence type="ECO:0000256" key="3">
    <source>
        <dbReference type="ARBA" id="ARBA00022692"/>
    </source>
</evidence>
<dbReference type="AlphaFoldDB" id="A0A485KQG6"/>
<reference evidence="11 12" key="1">
    <citation type="submission" date="2019-03" db="EMBL/GenBank/DDBJ databases">
        <authorList>
            <person name="Gaulin E."/>
            <person name="Dumas B."/>
        </authorList>
    </citation>
    <scope>NUCLEOTIDE SEQUENCE [LARGE SCALE GENOMIC DNA]</scope>
    <source>
        <strain evidence="11">CBS 568.67</strain>
    </source>
</reference>
<evidence type="ECO:0000256" key="6">
    <source>
        <dbReference type="ARBA" id="ARBA00023180"/>
    </source>
</evidence>
<dbReference type="GO" id="GO:0005254">
    <property type="term" value="F:chloride channel activity"/>
    <property type="evidence" value="ECO:0007669"/>
    <property type="project" value="TreeGrafter"/>
</dbReference>
<dbReference type="EMBL" id="CAADRA010005217">
    <property type="protein sequence ID" value="VFT87152.1"/>
    <property type="molecule type" value="Genomic_DNA"/>
</dbReference>
<reference evidence="10" key="2">
    <citation type="submission" date="2019-06" db="EMBL/GenBank/DDBJ databases">
        <title>Genomics analysis of Aphanomyces spp. identifies a new class of oomycete effector associated with host adaptation.</title>
        <authorList>
            <person name="Gaulin E."/>
        </authorList>
    </citation>
    <scope>NUCLEOTIDE SEQUENCE</scope>
    <source>
        <strain evidence="10">CBS 578.67</strain>
    </source>
</reference>
<dbReference type="PANTHER" id="PTHR12308">
    <property type="entry name" value="ANOCTAMIN"/>
    <property type="match status" value="1"/>
</dbReference>
<feature type="domain" description="Anoctamin dimerisation" evidence="9">
    <location>
        <begin position="94"/>
        <end position="247"/>
    </location>
</feature>
<evidence type="ECO:0000313" key="11">
    <source>
        <dbReference type="EMBL" id="VFT87152.1"/>
    </source>
</evidence>
<dbReference type="GO" id="GO:0005886">
    <property type="term" value="C:plasma membrane"/>
    <property type="evidence" value="ECO:0007669"/>
    <property type="project" value="UniProtKB-SubCell"/>
</dbReference>
<evidence type="ECO:0000313" key="10">
    <source>
        <dbReference type="EMBL" id="KAF0699122.1"/>
    </source>
</evidence>
<proteinExistence type="predicted"/>
<feature type="transmembrane region" description="Helical" evidence="7">
    <location>
        <begin position="258"/>
        <end position="285"/>
    </location>
</feature>
<evidence type="ECO:0000256" key="7">
    <source>
        <dbReference type="SAM" id="Phobius"/>
    </source>
</evidence>
<dbReference type="Pfam" id="PF16178">
    <property type="entry name" value="Anoct_dimer"/>
    <property type="match status" value="1"/>
</dbReference>
<evidence type="ECO:0000313" key="12">
    <source>
        <dbReference type="Proteomes" id="UP000332933"/>
    </source>
</evidence>
<comment type="subcellular location">
    <subcellularLocation>
        <location evidence="1">Cell membrane</location>
        <topology evidence="1">Multi-pass membrane protein</topology>
    </subcellularLocation>
</comment>
<keyword evidence="3 7" id="KW-0812">Transmembrane</keyword>
<evidence type="ECO:0000256" key="4">
    <source>
        <dbReference type="ARBA" id="ARBA00022989"/>
    </source>
</evidence>
<feature type="transmembrane region" description="Helical" evidence="7">
    <location>
        <begin position="374"/>
        <end position="394"/>
    </location>
</feature>
<name>A0A485KQG6_9STRA</name>
<evidence type="ECO:0000256" key="5">
    <source>
        <dbReference type="ARBA" id="ARBA00023136"/>
    </source>
</evidence>
<feature type="transmembrane region" description="Helical" evidence="7">
    <location>
        <begin position="610"/>
        <end position="635"/>
    </location>
</feature>
<dbReference type="EMBL" id="VJMH01005196">
    <property type="protein sequence ID" value="KAF0699122.1"/>
    <property type="molecule type" value="Genomic_DNA"/>
</dbReference>
<evidence type="ECO:0000259" key="9">
    <source>
        <dbReference type="Pfam" id="PF16178"/>
    </source>
</evidence>
<feature type="transmembrane region" description="Helical" evidence="7">
    <location>
        <begin position="562"/>
        <end position="589"/>
    </location>
</feature>
<feature type="transmembrane region" description="Helical" evidence="7">
    <location>
        <begin position="655"/>
        <end position="672"/>
    </location>
</feature>
<organism evidence="11 12">
    <name type="scientific">Aphanomyces stellatus</name>
    <dbReference type="NCBI Taxonomy" id="120398"/>
    <lineage>
        <taxon>Eukaryota</taxon>
        <taxon>Sar</taxon>
        <taxon>Stramenopiles</taxon>
        <taxon>Oomycota</taxon>
        <taxon>Saprolegniomycetes</taxon>
        <taxon>Saprolegniales</taxon>
        <taxon>Verrucalvaceae</taxon>
        <taxon>Aphanomyces</taxon>
    </lineage>
</organism>
<dbReference type="InterPro" id="IPR032394">
    <property type="entry name" value="Anoct_dimer"/>
</dbReference>
<dbReference type="PANTHER" id="PTHR12308:SF73">
    <property type="entry name" value="ANOCTAMIN"/>
    <property type="match status" value="1"/>
</dbReference>
<gene>
    <name evidence="11" type="primary">Aste57867_10278</name>
    <name evidence="10" type="ORF">As57867_010238</name>
    <name evidence="11" type="ORF">ASTE57867_10278</name>
</gene>
<feature type="transmembrane region" description="Helical" evidence="7">
    <location>
        <begin position="297"/>
        <end position="315"/>
    </location>
</feature>
<keyword evidence="2" id="KW-1003">Cell membrane</keyword>
<sequence length="729" mass="83271">MAEDNIDLEDGRRIYEEDAFLNEHGYAWDYVLVFPAASLHRKPSIEDICHRLHVAGLQLKVFYSSTPSTTPKPAKVVNQANAKFKSAAAAAVRRMLVFCLVRATPEKLKKEADRTSFMMLMDEIAMKEDALKGYPHQNIAPFHIQDTLGHYRMSPYESLHFKYSCRDDMQHLYLPRGPMNTLFSSTQRMLLTKSIMTNTHGGAGLDLYKILHNKTLAAFYPAHEPTEKDDLASTWLLWSYWPWQQPLGRIEEYFGSKIALYFAFLGHYTTWLLVAGVVGLGLVIPQLILPKTPLRDQIVVGVSSAFIVCWATLMMKSWHRYNATLAFRWGTTNFQSTEQPRAQFVGRLLPSPIHGRPMLYFDAREKFHRMCWSWLLLCGLIGLVCGLVSMNFYLQHYLIQQGYSIRIRDTELLVGGPIANIANVAQIAFMFQIYDAVCVQLNEIENHATESEHEDAFIVKSIVFHVVNNFAALFYVMFVKSYIGVPCTNNDCLGELRLSLVFIFGIQIVLGNMQQVLLPRLTSLWTTCRAGQLPARPMHPLEREFYLVEYGWLGTFYDYLELVLQFGFTILFIGACPATPLLSLVNNIAEIRIDAYRILHEYRRPTPRQAATSGQWLTVLELLVTLSIVTNGFFLVYSSNVFAFPNTVHGELLKLRLFGAFVGALFLFRYGVSRWASDVPHDIQVQLKRQEFLAMKALGREADDVVPQFVRSESYQFSIDSTESRRASI</sequence>
<dbReference type="InterPro" id="IPR049452">
    <property type="entry name" value="Anoctamin_TM"/>
</dbReference>
<protein>
    <submittedName>
        <fullName evidence="11">Aste57867_10278 protein</fullName>
    </submittedName>
</protein>
<keyword evidence="6" id="KW-0325">Glycoprotein</keyword>
<dbReference type="Proteomes" id="UP000332933">
    <property type="component" value="Unassembled WGS sequence"/>
</dbReference>
<feature type="transmembrane region" description="Helical" evidence="7">
    <location>
        <begin position="498"/>
        <end position="517"/>
    </location>
</feature>
<evidence type="ECO:0000259" key="8">
    <source>
        <dbReference type="Pfam" id="PF04547"/>
    </source>
</evidence>